<evidence type="ECO:0000313" key="3">
    <source>
        <dbReference type="EMBL" id="MDQ0149341.1"/>
    </source>
</evidence>
<sequence length="264" mass="30268">MGRNRSPNRDKAFEIYRENDGRITPKEIADRLNERLNNIYTWKVKDKWEKKIKQGAPLGNKNAVGNKGGAAPKGNLNNFKHGMYIDDSKFSSKKFLAKYIPKATENIINDIENSGLSSLDILWTNINLQLAAIIRSQKIMHVKSKNDLTKELKRSKVKSNNRETEKTSSNSKEEEYEYELQFAWDKQATFLQAQSKAIKTLESLINSYEKLLYANWNLVTEEQKLKVEVLKEQLSKNNVGNELATSTAKLDSILGQIKARNKNE</sequence>
<keyword evidence="4" id="KW-1185">Reference proteome</keyword>
<comment type="caution">
    <text evidence="3">The sequence shown here is derived from an EMBL/GenBank/DDBJ whole genome shotgun (WGS) entry which is preliminary data.</text>
</comment>
<feature type="domain" description="PBSX phage terminase small subunit-like N-terminal" evidence="2">
    <location>
        <begin position="1"/>
        <end position="56"/>
    </location>
</feature>
<reference evidence="3 4" key="1">
    <citation type="submission" date="2023-07" db="EMBL/GenBank/DDBJ databases">
        <title>Genomic Encyclopedia of Type Strains, Phase IV (KMG-IV): sequencing the most valuable type-strain genomes for metagenomic binning, comparative biology and taxonomic classification.</title>
        <authorList>
            <person name="Goeker M."/>
        </authorList>
    </citation>
    <scope>NUCLEOTIDE SEQUENCE [LARGE SCALE GENOMIC DNA]</scope>
    <source>
        <strain evidence="3 4">DSM 20694</strain>
    </source>
</reference>
<dbReference type="EMBL" id="JAUSUF010000003">
    <property type="protein sequence ID" value="MDQ0149341.1"/>
    <property type="molecule type" value="Genomic_DNA"/>
</dbReference>
<dbReference type="RefSeq" id="WP_307484692.1">
    <property type="nucleotide sequence ID" value="NZ_JAUSUF010000003.1"/>
</dbReference>
<protein>
    <submittedName>
        <fullName evidence="3">Uncharacterized protein YjcR</fullName>
    </submittedName>
</protein>
<dbReference type="Pfam" id="PF10668">
    <property type="entry name" value="Phage_terminase"/>
    <property type="match status" value="1"/>
</dbReference>
<gene>
    <name evidence="3" type="ORF">J2S18_001271</name>
</gene>
<organism evidence="3 4">
    <name type="scientific">Eubacterium multiforme</name>
    <dbReference type="NCBI Taxonomy" id="83339"/>
    <lineage>
        <taxon>Bacteria</taxon>
        <taxon>Bacillati</taxon>
        <taxon>Bacillota</taxon>
        <taxon>Clostridia</taxon>
        <taxon>Eubacteriales</taxon>
        <taxon>Eubacteriaceae</taxon>
        <taxon>Eubacterium</taxon>
    </lineage>
</organism>
<name>A0ABT9USS2_9FIRM</name>
<evidence type="ECO:0000313" key="4">
    <source>
        <dbReference type="Proteomes" id="UP001228504"/>
    </source>
</evidence>
<evidence type="ECO:0000256" key="1">
    <source>
        <dbReference type="SAM" id="MobiDB-lite"/>
    </source>
</evidence>
<dbReference type="NCBIfam" id="NF040601">
    <property type="entry name" value="TerS_not_xtmA"/>
    <property type="match status" value="1"/>
</dbReference>
<feature type="region of interest" description="Disordered" evidence="1">
    <location>
        <begin position="151"/>
        <end position="171"/>
    </location>
</feature>
<dbReference type="InterPro" id="IPR018925">
    <property type="entry name" value="XtmA-like_N"/>
</dbReference>
<dbReference type="Proteomes" id="UP001228504">
    <property type="component" value="Unassembled WGS sequence"/>
</dbReference>
<accession>A0ABT9USS2</accession>
<proteinExistence type="predicted"/>
<feature type="compositionally biased region" description="Basic and acidic residues" evidence="1">
    <location>
        <begin position="151"/>
        <end position="166"/>
    </location>
</feature>
<evidence type="ECO:0000259" key="2">
    <source>
        <dbReference type="Pfam" id="PF10668"/>
    </source>
</evidence>